<feature type="non-terminal residue" evidence="2">
    <location>
        <position position="1"/>
    </location>
</feature>
<keyword evidence="1" id="KW-0472">Membrane</keyword>
<evidence type="ECO:0000313" key="3">
    <source>
        <dbReference type="Proteomes" id="UP000054705"/>
    </source>
</evidence>
<gene>
    <name evidence="2" type="ORF">XD97_0315</name>
</gene>
<dbReference type="SUPFAM" id="SSF52317">
    <property type="entry name" value="Class I glutamine amidotransferase-like"/>
    <property type="match status" value="1"/>
</dbReference>
<name>A0A101HTP4_9FIRM</name>
<reference evidence="3" key="1">
    <citation type="journal article" date="2015" name="MBio">
        <title>Genome-Resolved Metagenomic Analysis Reveals Roles for Candidate Phyla and Other Microbial Community Members in Biogeochemical Transformations in Oil Reservoirs.</title>
        <authorList>
            <person name="Hu P."/>
            <person name="Tom L."/>
            <person name="Singh A."/>
            <person name="Thomas B.C."/>
            <person name="Baker B.J."/>
            <person name="Piceno Y.M."/>
            <person name="Andersen G.L."/>
            <person name="Banfield J.F."/>
        </authorList>
    </citation>
    <scope>NUCLEOTIDE SEQUENCE [LARGE SCALE GENOMIC DNA]</scope>
</reference>
<feature type="transmembrane region" description="Helical" evidence="1">
    <location>
        <begin position="283"/>
        <end position="305"/>
    </location>
</feature>
<evidence type="ECO:0000313" key="2">
    <source>
        <dbReference type="EMBL" id="KUK82923.1"/>
    </source>
</evidence>
<dbReference type="InterPro" id="IPR029062">
    <property type="entry name" value="Class_I_gatase-like"/>
</dbReference>
<proteinExistence type="predicted"/>
<keyword evidence="1" id="KW-0812">Transmembrane</keyword>
<accession>A0A101HTP4</accession>
<keyword evidence="1" id="KW-1133">Transmembrane helix</keyword>
<protein>
    <submittedName>
        <fullName evidence="2">Putative membrane protein</fullName>
    </submittedName>
</protein>
<sequence>GRLLVRPDEDRYRNNQARFTTQVNVPAGASRKFHLVIPGKLARAQPAVQLYSGDVLLAQSRVEGTMVSGNRVAVALSESITGDGSGLHNWLSREEGAQINLKYLPPGELPADLLLLDHADIIMTDAAGGSQLNASQAQVIKDWVRLGGTLVLFAGAENGAAGCFSDISPVQVTGRKTITGNLGGLRSGAPLEAAAGRLVAGRVLTGENGIPVLAGRKLGRGQVLYCGVAPEHLGDESEGVWSTLFGVNQKPGTEILRVDKLSVWRPQNLTHASSYLPGLTVPVLLLVALWLVYVVVVGPLLYFMLRRTDRRDWA</sequence>
<dbReference type="Gene3D" id="3.40.50.880">
    <property type="match status" value="1"/>
</dbReference>
<evidence type="ECO:0000256" key="1">
    <source>
        <dbReference type="SAM" id="Phobius"/>
    </source>
</evidence>
<dbReference type="EMBL" id="LGGS01000058">
    <property type="protein sequence ID" value="KUK82923.1"/>
    <property type="molecule type" value="Genomic_DNA"/>
</dbReference>
<organism evidence="2 3">
    <name type="scientific">Pelotomaculum thermopropionicum</name>
    <dbReference type="NCBI Taxonomy" id="110500"/>
    <lineage>
        <taxon>Bacteria</taxon>
        <taxon>Bacillati</taxon>
        <taxon>Bacillota</taxon>
        <taxon>Clostridia</taxon>
        <taxon>Eubacteriales</taxon>
        <taxon>Desulfotomaculaceae</taxon>
        <taxon>Pelotomaculum</taxon>
    </lineage>
</organism>
<comment type="caution">
    <text evidence="2">The sequence shown here is derived from an EMBL/GenBank/DDBJ whole genome shotgun (WGS) entry which is preliminary data.</text>
</comment>
<dbReference type="Proteomes" id="UP000054705">
    <property type="component" value="Unassembled WGS sequence"/>
</dbReference>
<dbReference type="AlphaFoldDB" id="A0A101HTP4"/>